<dbReference type="AlphaFoldDB" id="A0A8J3QGV3"/>
<evidence type="ECO:0000313" key="3">
    <source>
        <dbReference type="Proteomes" id="UP000612899"/>
    </source>
</evidence>
<reference evidence="2" key="1">
    <citation type="submission" date="2021-01" db="EMBL/GenBank/DDBJ databases">
        <title>Whole genome shotgun sequence of Rhizocola hellebori NBRC 109834.</title>
        <authorList>
            <person name="Komaki H."/>
            <person name="Tamura T."/>
        </authorList>
    </citation>
    <scope>NUCLEOTIDE SEQUENCE</scope>
    <source>
        <strain evidence="2">NBRC 109834</strain>
    </source>
</reference>
<feature type="domain" description="Hemerythrin-like" evidence="1">
    <location>
        <begin position="12"/>
        <end position="148"/>
    </location>
</feature>
<organism evidence="2 3">
    <name type="scientific">Rhizocola hellebori</name>
    <dbReference type="NCBI Taxonomy" id="1392758"/>
    <lineage>
        <taxon>Bacteria</taxon>
        <taxon>Bacillati</taxon>
        <taxon>Actinomycetota</taxon>
        <taxon>Actinomycetes</taxon>
        <taxon>Micromonosporales</taxon>
        <taxon>Micromonosporaceae</taxon>
        <taxon>Rhizocola</taxon>
    </lineage>
</organism>
<dbReference type="Gene3D" id="1.20.120.520">
    <property type="entry name" value="nmb1532 protein domain like"/>
    <property type="match status" value="1"/>
</dbReference>
<proteinExistence type="predicted"/>
<dbReference type="InterPro" id="IPR012312">
    <property type="entry name" value="Hemerythrin-like"/>
</dbReference>
<accession>A0A8J3QGV3</accession>
<dbReference type="Proteomes" id="UP000612899">
    <property type="component" value="Unassembled WGS sequence"/>
</dbReference>
<dbReference type="Pfam" id="PF01814">
    <property type="entry name" value="Hemerythrin"/>
    <property type="match status" value="1"/>
</dbReference>
<dbReference type="EMBL" id="BONY01000069">
    <property type="protein sequence ID" value="GIH09485.1"/>
    <property type="molecule type" value="Genomic_DNA"/>
</dbReference>
<evidence type="ECO:0000259" key="1">
    <source>
        <dbReference type="Pfam" id="PF01814"/>
    </source>
</evidence>
<comment type="caution">
    <text evidence="2">The sequence shown here is derived from an EMBL/GenBank/DDBJ whole genome shotgun (WGS) entry which is preliminary data.</text>
</comment>
<keyword evidence="3" id="KW-1185">Reference proteome</keyword>
<dbReference type="RefSeq" id="WP_203913218.1">
    <property type="nucleotide sequence ID" value="NZ_BONY01000069.1"/>
</dbReference>
<evidence type="ECO:0000313" key="2">
    <source>
        <dbReference type="EMBL" id="GIH09485.1"/>
    </source>
</evidence>
<name>A0A8J3QGV3_9ACTN</name>
<dbReference type="CDD" id="cd12108">
    <property type="entry name" value="Hr-like"/>
    <property type="match status" value="1"/>
</dbReference>
<sequence length="226" mass="25330">MPEKSTRLDMSMMLAMHRALRRDLANLADMANLADLVALTDDTELARQLASAPGWRLFRDFLHVHHAAEDETLWPTLHDCVEGSPAALEVLTAMELEHAAIDPLLEAIDAAVAEPGSGNQPLGELIAELVRVVEDHLDHEEQEALPLIDATLTDEQWLRFGADHRAKVGSQTPRWMPWILDGALLEHTDIILSRLPDAARASYYDQWQPAYRALDLWGPRDRESVP</sequence>
<protein>
    <recommendedName>
        <fullName evidence="1">Hemerythrin-like domain-containing protein</fullName>
    </recommendedName>
</protein>
<gene>
    <name evidence="2" type="ORF">Rhe02_75520</name>
</gene>